<proteinExistence type="predicted"/>
<keyword evidence="1" id="KW-0812">Transmembrane</keyword>
<comment type="caution">
    <text evidence="2">The sequence shown here is derived from an EMBL/GenBank/DDBJ whole genome shotgun (WGS) entry which is preliminary data.</text>
</comment>
<keyword evidence="1" id="KW-1133">Transmembrane helix</keyword>
<reference evidence="2" key="1">
    <citation type="submission" date="2020-11" db="EMBL/GenBank/DDBJ databases">
        <title>Bacterial whole genome sequence for Caenimonas sp. DR4.4.</title>
        <authorList>
            <person name="Le V."/>
            <person name="Ko S.-R."/>
            <person name="Ahn C.-Y."/>
            <person name="Oh H.-M."/>
        </authorList>
    </citation>
    <scope>NUCLEOTIDE SEQUENCE</scope>
    <source>
        <strain evidence="2">DR4.4</strain>
    </source>
</reference>
<evidence type="ECO:0000313" key="2">
    <source>
        <dbReference type="EMBL" id="MBG9388622.1"/>
    </source>
</evidence>
<feature type="transmembrane region" description="Helical" evidence="1">
    <location>
        <begin position="98"/>
        <end position="120"/>
    </location>
</feature>
<evidence type="ECO:0000256" key="1">
    <source>
        <dbReference type="SAM" id="Phobius"/>
    </source>
</evidence>
<organism evidence="2 3">
    <name type="scientific">Caenimonas aquaedulcis</name>
    <dbReference type="NCBI Taxonomy" id="2793270"/>
    <lineage>
        <taxon>Bacteria</taxon>
        <taxon>Pseudomonadati</taxon>
        <taxon>Pseudomonadota</taxon>
        <taxon>Betaproteobacteria</taxon>
        <taxon>Burkholderiales</taxon>
        <taxon>Comamonadaceae</taxon>
        <taxon>Caenimonas</taxon>
    </lineage>
</organism>
<sequence length="137" mass="14712">MACGSRALRPWAAERVSQSVFTEVEFWALVALSLVVPVAIYGAMLVRKAISAYTVLGLGLLLVALSAVDIYLLQHVAAAAKLTPSLADDAVFLSELSLALYLLPALFGGIGINLVSHVLVRHLEQAEAKYQRDHPDT</sequence>
<keyword evidence="1" id="KW-0472">Membrane</keyword>
<accession>A0A931MH48</accession>
<protein>
    <submittedName>
        <fullName evidence="2">Uncharacterized protein</fullName>
    </submittedName>
</protein>
<name>A0A931MH48_9BURK</name>
<feature type="transmembrane region" description="Helical" evidence="1">
    <location>
        <begin position="53"/>
        <end position="78"/>
    </location>
</feature>
<feature type="transmembrane region" description="Helical" evidence="1">
    <location>
        <begin position="26"/>
        <end position="46"/>
    </location>
</feature>
<gene>
    <name evidence="2" type="ORF">I5803_11375</name>
</gene>
<keyword evidence="3" id="KW-1185">Reference proteome</keyword>
<evidence type="ECO:0000313" key="3">
    <source>
        <dbReference type="Proteomes" id="UP000651050"/>
    </source>
</evidence>
<dbReference type="Proteomes" id="UP000651050">
    <property type="component" value="Unassembled WGS sequence"/>
</dbReference>
<dbReference type="EMBL" id="JADWYS010000001">
    <property type="protein sequence ID" value="MBG9388622.1"/>
    <property type="molecule type" value="Genomic_DNA"/>
</dbReference>
<dbReference type="AlphaFoldDB" id="A0A931MH48"/>